<evidence type="ECO:0000313" key="2">
    <source>
        <dbReference type="Proteomes" id="UP000784294"/>
    </source>
</evidence>
<sequence length="155" mass="17085">MDSIAGLTSHLDDVDKPSLSDSAGLQEAYVRFFLSFSLSLSLSRSIPYPLFNPFVGPLTRPLSAVPVTSSCQTGHFQLLLRHVLFVMAGADDPSGIQLLLPISHFALGRLDRGLVQRRGDGESSQGNLDIISRPFSEARFQPTYIYIYMCVCVYI</sequence>
<dbReference type="Proteomes" id="UP000784294">
    <property type="component" value="Unassembled WGS sequence"/>
</dbReference>
<organism evidence="1 2">
    <name type="scientific">Protopolystoma xenopodis</name>
    <dbReference type="NCBI Taxonomy" id="117903"/>
    <lineage>
        <taxon>Eukaryota</taxon>
        <taxon>Metazoa</taxon>
        <taxon>Spiralia</taxon>
        <taxon>Lophotrochozoa</taxon>
        <taxon>Platyhelminthes</taxon>
        <taxon>Monogenea</taxon>
        <taxon>Polyopisthocotylea</taxon>
        <taxon>Polystomatidea</taxon>
        <taxon>Polystomatidae</taxon>
        <taxon>Protopolystoma</taxon>
    </lineage>
</organism>
<comment type="caution">
    <text evidence="1">The sequence shown here is derived from an EMBL/GenBank/DDBJ whole genome shotgun (WGS) entry which is preliminary data.</text>
</comment>
<dbReference type="AlphaFoldDB" id="A0A3S5BFU3"/>
<reference evidence="1" key="1">
    <citation type="submission" date="2018-11" db="EMBL/GenBank/DDBJ databases">
        <authorList>
            <consortium name="Pathogen Informatics"/>
        </authorList>
    </citation>
    <scope>NUCLEOTIDE SEQUENCE</scope>
</reference>
<gene>
    <name evidence="1" type="ORF">PXEA_LOCUS37137</name>
</gene>
<protein>
    <submittedName>
        <fullName evidence="1">Uncharacterized protein</fullName>
    </submittedName>
</protein>
<proteinExistence type="predicted"/>
<accession>A0A3S5BFU3</accession>
<evidence type="ECO:0000313" key="1">
    <source>
        <dbReference type="EMBL" id="VEL43697.1"/>
    </source>
</evidence>
<dbReference type="EMBL" id="CAAALY010284128">
    <property type="protein sequence ID" value="VEL43697.1"/>
    <property type="molecule type" value="Genomic_DNA"/>
</dbReference>
<keyword evidence="2" id="KW-1185">Reference proteome</keyword>
<name>A0A3S5BFU3_9PLAT</name>